<dbReference type="AlphaFoldDB" id="A0A0V7ZSP1"/>
<keyword evidence="9" id="KW-1185">Reference proteome</keyword>
<dbReference type="EMBL" id="LMTZ01000085">
    <property type="protein sequence ID" value="KST67648.1"/>
    <property type="molecule type" value="Genomic_DNA"/>
</dbReference>
<evidence type="ECO:0000256" key="1">
    <source>
        <dbReference type="ARBA" id="ARBA00001946"/>
    </source>
</evidence>
<evidence type="ECO:0000256" key="6">
    <source>
        <dbReference type="ARBA" id="ARBA00022842"/>
    </source>
</evidence>
<proteinExistence type="inferred from homology"/>
<dbReference type="SUPFAM" id="SSF142823">
    <property type="entry name" value="ComB-like"/>
    <property type="match status" value="1"/>
</dbReference>
<dbReference type="Proteomes" id="UP000053372">
    <property type="component" value="Unassembled WGS sequence"/>
</dbReference>
<dbReference type="Pfam" id="PF04029">
    <property type="entry name" value="2-ph_phosp"/>
    <property type="match status" value="1"/>
</dbReference>
<comment type="caution">
    <text evidence="8">The sequence shown here is derived from an EMBL/GenBank/DDBJ whole genome shotgun (WGS) entry which is preliminary data.</text>
</comment>
<organism evidence="8 9">
    <name type="scientific">Mastigocoleus testarum BC008</name>
    <dbReference type="NCBI Taxonomy" id="371196"/>
    <lineage>
        <taxon>Bacteria</taxon>
        <taxon>Bacillati</taxon>
        <taxon>Cyanobacteriota</taxon>
        <taxon>Cyanophyceae</taxon>
        <taxon>Nostocales</taxon>
        <taxon>Hapalosiphonaceae</taxon>
        <taxon>Mastigocoleus</taxon>
    </lineage>
</organism>
<evidence type="ECO:0000256" key="7">
    <source>
        <dbReference type="ARBA" id="ARBA00033711"/>
    </source>
</evidence>
<dbReference type="RefSeq" id="WP_027846311.1">
    <property type="nucleotide sequence ID" value="NZ_LMTZ01000085.1"/>
</dbReference>
<dbReference type="OrthoDB" id="4913at2"/>
<comment type="catalytic activity">
    <reaction evidence="7">
        <text>(2R)-O-phospho-3-sulfolactate + H2O = (2R)-3-sulfolactate + phosphate</text>
        <dbReference type="Rhea" id="RHEA:23416"/>
        <dbReference type="ChEBI" id="CHEBI:15377"/>
        <dbReference type="ChEBI" id="CHEBI:15597"/>
        <dbReference type="ChEBI" id="CHEBI:43474"/>
        <dbReference type="ChEBI" id="CHEBI:58738"/>
        <dbReference type="EC" id="3.1.3.71"/>
    </reaction>
</comment>
<evidence type="ECO:0000256" key="3">
    <source>
        <dbReference type="ARBA" id="ARBA00012953"/>
    </source>
</evidence>
<keyword evidence="5" id="KW-0378">Hydrolase</keyword>
<evidence type="ECO:0000313" key="8">
    <source>
        <dbReference type="EMBL" id="KST67648.1"/>
    </source>
</evidence>
<name>A0A0V7ZSP1_9CYAN</name>
<dbReference type="GO" id="GO:0050545">
    <property type="term" value="F:sulfopyruvate decarboxylase activity"/>
    <property type="evidence" value="ECO:0007669"/>
    <property type="project" value="TreeGrafter"/>
</dbReference>
<dbReference type="Gene3D" id="3.90.1560.10">
    <property type="entry name" value="ComB-like"/>
    <property type="match status" value="1"/>
</dbReference>
<dbReference type="InterPro" id="IPR005238">
    <property type="entry name" value="ComB-like"/>
</dbReference>
<gene>
    <name evidence="8" type="ORF">BC008_43600</name>
</gene>
<dbReference type="PANTHER" id="PTHR37311:SF1">
    <property type="entry name" value="2-PHOSPHOSULFOLACTATE PHOSPHATASE-RELATED"/>
    <property type="match status" value="1"/>
</dbReference>
<evidence type="ECO:0000256" key="4">
    <source>
        <dbReference type="ARBA" id="ARBA00021948"/>
    </source>
</evidence>
<dbReference type="EC" id="3.1.3.71" evidence="3"/>
<dbReference type="PANTHER" id="PTHR37311">
    <property type="entry name" value="2-PHOSPHOSULFOLACTATE PHOSPHATASE-RELATED"/>
    <property type="match status" value="1"/>
</dbReference>
<reference evidence="8 9" key="1">
    <citation type="journal article" date="2015" name="Genome Announc.">
        <title>Draft Genome of the Euendolithic (true boring) Cyanobacterium Mastigocoleus testarum strain BC008.</title>
        <authorList>
            <person name="Guida B.S."/>
            <person name="Garcia-Pichel F."/>
        </authorList>
    </citation>
    <scope>NUCLEOTIDE SEQUENCE [LARGE SCALE GENOMIC DNA]</scope>
    <source>
        <strain evidence="8 9">BC008</strain>
    </source>
</reference>
<evidence type="ECO:0000256" key="2">
    <source>
        <dbReference type="ARBA" id="ARBA00009997"/>
    </source>
</evidence>
<sequence length="237" mass="25338">MTFTQSQFDIRCEWGRNGVKQLAPISDVVIIIDILSFSTCIDIATSRGATVFPYQWKDESASRFAKSMNAELAQKRGGNGYSLSPASLTQISRDTQLVLPSPNGSSLSLATRKTPTLAGCLRNCRAVALAAMGYGNKIAVIPAGERWEDGSLRPAFEDLVGAGAIISHLTGSLSLEAQAAASVFHSTKPNLKTLLKQCGSGKELIERGFERDVDLAAELDVSECVPVLVDGAYRQLG</sequence>
<accession>A0A0V7ZSP1</accession>
<dbReference type="GO" id="GO:0000287">
    <property type="term" value="F:magnesium ion binding"/>
    <property type="evidence" value="ECO:0007669"/>
    <property type="project" value="InterPro"/>
</dbReference>
<comment type="cofactor">
    <cofactor evidence="1">
        <name>Mg(2+)</name>
        <dbReference type="ChEBI" id="CHEBI:18420"/>
    </cofactor>
</comment>
<dbReference type="GO" id="GO:0050532">
    <property type="term" value="F:2-phosphosulfolactate phosphatase activity"/>
    <property type="evidence" value="ECO:0007669"/>
    <property type="project" value="UniProtKB-EC"/>
</dbReference>
<evidence type="ECO:0000256" key="5">
    <source>
        <dbReference type="ARBA" id="ARBA00022801"/>
    </source>
</evidence>
<evidence type="ECO:0000313" key="9">
    <source>
        <dbReference type="Proteomes" id="UP000053372"/>
    </source>
</evidence>
<comment type="similarity">
    <text evidence="2">Belongs to the ComB family.</text>
</comment>
<dbReference type="InterPro" id="IPR036702">
    <property type="entry name" value="ComB-like_sf"/>
</dbReference>
<keyword evidence="6" id="KW-0460">Magnesium</keyword>
<protein>
    <recommendedName>
        <fullName evidence="4">Probable 2-phosphosulfolactate phosphatase</fullName>
        <ecNumber evidence="3">3.1.3.71</ecNumber>
    </recommendedName>
</protein>